<feature type="transmembrane region" description="Helical" evidence="2">
    <location>
        <begin position="82"/>
        <end position="101"/>
    </location>
</feature>
<keyword evidence="2" id="KW-1133">Transmembrane helix</keyword>
<dbReference type="GeneID" id="78820853"/>
<feature type="transmembrane region" description="Helical" evidence="2">
    <location>
        <begin position="158"/>
        <end position="185"/>
    </location>
</feature>
<dbReference type="AlphaFoldDB" id="A0ABD5XZJ5"/>
<gene>
    <name evidence="3" type="ORF">ACFQMA_12065</name>
</gene>
<protein>
    <recommendedName>
        <fullName evidence="5">Membrane domain of glycerophosphoryl diester phosphodiesterase</fullName>
    </recommendedName>
</protein>
<evidence type="ECO:0000313" key="3">
    <source>
        <dbReference type="EMBL" id="MFC7140557.1"/>
    </source>
</evidence>
<keyword evidence="2" id="KW-0472">Membrane</keyword>
<sequence>MSGNDTGVPSAHRALWSAFKLLPGHAVSFVVVSLAWSLASLPVVTVGPATLGAYAALISIREEGSVDAGFVLQTLREHGLDALLLGVVVIVTSTISLLYFGRFVATGSRLAGVLGVAGIYVSVHVGLVLVPAFVGLASGADLSEAVRSGYYWTVTQPLVAVSMLVLTSLLLVASALLTVAVVVVFPALAAAFHTELVSDVFAADTEPSHPGEDRPPTAGYRDSRNV</sequence>
<evidence type="ECO:0000256" key="1">
    <source>
        <dbReference type="SAM" id="MobiDB-lite"/>
    </source>
</evidence>
<dbReference type="EMBL" id="JBHTAS010000001">
    <property type="protein sequence ID" value="MFC7140557.1"/>
    <property type="molecule type" value="Genomic_DNA"/>
</dbReference>
<evidence type="ECO:0008006" key="5">
    <source>
        <dbReference type="Google" id="ProtNLM"/>
    </source>
</evidence>
<evidence type="ECO:0000313" key="4">
    <source>
        <dbReference type="Proteomes" id="UP001596432"/>
    </source>
</evidence>
<keyword evidence="2" id="KW-0812">Transmembrane</keyword>
<comment type="caution">
    <text evidence="3">The sequence shown here is derived from an EMBL/GenBank/DDBJ whole genome shotgun (WGS) entry which is preliminary data.</text>
</comment>
<reference evidence="3 4" key="1">
    <citation type="journal article" date="2019" name="Int. J. Syst. Evol. Microbiol.">
        <title>The Global Catalogue of Microorganisms (GCM) 10K type strain sequencing project: providing services to taxonomists for standard genome sequencing and annotation.</title>
        <authorList>
            <consortium name="The Broad Institute Genomics Platform"/>
            <consortium name="The Broad Institute Genome Sequencing Center for Infectious Disease"/>
            <person name="Wu L."/>
            <person name="Ma J."/>
        </authorList>
    </citation>
    <scope>NUCLEOTIDE SEQUENCE [LARGE SCALE GENOMIC DNA]</scope>
    <source>
        <strain evidence="3 4">XZYJT29</strain>
    </source>
</reference>
<keyword evidence="4" id="KW-1185">Reference proteome</keyword>
<feature type="compositionally biased region" description="Basic and acidic residues" evidence="1">
    <location>
        <begin position="206"/>
        <end position="226"/>
    </location>
</feature>
<evidence type="ECO:0000256" key="2">
    <source>
        <dbReference type="SAM" id="Phobius"/>
    </source>
</evidence>
<dbReference type="RefSeq" id="WP_274326112.1">
    <property type="nucleotide sequence ID" value="NZ_CP118158.1"/>
</dbReference>
<name>A0ABD5XZJ5_9EURY</name>
<feature type="region of interest" description="Disordered" evidence="1">
    <location>
        <begin position="204"/>
        <end position="226"/>
    </location>
</feature>
<feature type="transmembrane region" description="Helical" evidence="2">
    <location>
        <begin position="113"/>
        <end position="138"/>
    </location>
</feature>
<proteinExistence type="predicted"/>
<organism evidence="3 4">
    <name type="scientific">Halosimplex aquaticum</name>
    <dbReference type="NCBI Taxonomy" id="3026162"/>
    <lineage>
        <taxon>Archaea</taxon>
        <taxon>Methanobacteriati</taxon>
        <taxon>Methanobacteriota</taxon>
        <taxon>Stenosarchaea group</taxon>
        <taxon>Halobacteria</taxon>
        <taxon>Halobacteriales</taxon>
        <taxon>Haloarculaceae</taxon>
        <taxon>Halosimplex</taxon>
    </lineage>
</organism>
<feature type="transmembrane region" description="Helical" evidence="2">
    <location>
        <begin position="21"/>
        <end position="39"/>
    </location>
</feature>
<accession>A0ABD5XZJ5</accession>
<dbReference type="Proteomes" id="UP001596432">
    <property type="component" value="Unassembled WGS sequence"/>
</dbReference>